<dbReference type="Pfam" id="PF07899">
    <property type="entry name" value="Frigida"/>
    <property type="match status" value="1"/>
</dbReference>
<evidence type="ECO:0000313" key="4">
    <source>
        <dbReference type="Proteomes" id="UP001141552"/>
    </source>
</evidence>
<comment type="caution">
    <text evidence="3">The sequence shown here is derived from an EMBL/GenBank/DDBJ whole genome shotgun (WGS) entry which is preliminary data.</text>
</comment>
<feature type="region of interest" description="Disordered" evidence="2">
    <location>
        <begin position="136"/>
        <end position="163"/>
    </location>
</feature>
<evidence type="ECO:0000256" key="1">
    <source>
        <dbReference type="RuleBase" id="RU364012"/>
    </source>
</evidence>
<gene>
    <name evidence="3" type="ORF">Tsubulata_013204</name>
</gene>
<keyword evidence="1" id="KW-0221">Differentiation</keyword>
<dbReference type="AlphaFoldDB" id="A0A9Q0FKP8"/>
<protein>
    <recommendedName>
        <fullName evidence="1">FRIGIDA-like protein</fullName>
    </recommendedName>
</protein>
<feature type="compositionally biased region" description="Gly residues" evidence="2">
    <location>
        <begin position="139"/>
        <end position="150"/>
    </location>
</feature>
<dbReference type="GO" id="GO:0030154">
    <property type="term" value="P:cell differentiation"/>
    <property type="evidence" value="ECO:0007669"/>
    <property type="project" value="UniProtKB-KW"/>
</dbReference>
<sequence>MDASGLLKFVVSKQKESVLLQSEIPLAVMEEAVDPTALLLEVMEELVRDKAGRTGITDKRWACATLVQGLFPDEGKNGEKKGPGFSRRAVEKAATEREDRGLLGCTVACVLFLDSGSGVQRRRCCAVREERRQWLAGRGSDGGGGGGGGGGEEEQEKNKKKMGKMVGEVRKGGEEFGICFTQ</sequence>
<reference evidence="3" key="1">
    <citation type="submission" date="2022-02" db="EMBL/GenBank/DDBJ databases">
        <authorList>
            <person name="Henning P.M."/>
            <person name="McCubbin A.G."/>
            <person name="Shore J.S."/>
        </authorList>
    </citation>
    <scope>NUCLEOTIDE SEQUENCE</scope>
    <source>
        <strain evidence="3">F60SS</strain>
        <tissue evidence="3">Leaves</tissue>
    </source>
</reference>
<dbReference type="EMBL" id="JAKUCV010004978">
    <property type="protein sequence ID" value="KAJ4833275.1"/>
    <property type="molecule type" value="Genomic_DNA"/>
</dbReference>
<evidence type="ECO:0000313" key="3">
    <source>
        <dbReference type="EMBL" id="KAJ4833275.1"/>
    </source>
</evidence>
<dbReference type="Proteomes" id="UP001141552">
    <property type="component" value="Unassembled WGS sequence"/>
</dbReference>
<keyword evidence="1" id="KW-0217">Developmental protein</keyword>
<accession>A0A9Q0FKP8</accession>
<proteinExistence type="inferred from homology"/>
<evidence type="ECO:0000256" key="2">
    <source>
        <dbReference type="SAM" id="MobiDB-lite"/>
    </source>
</evidence>
<dbReference type="OrthoDB" id="1917867at2759"/>
<dbReference type="GO" id="GO:0009908">
    <property type="term" value="P:flower development"/>
    <property type="evidence" value="ECO:0007669"/>
    <property type="project" value="UniProtKB-KW"/>
</dbReference>
<comment type="similarity">
    <text evidence="1">Belongs to the Frigida family.</text>
</comment>
<name>A0A9Q0FKP8_9ROSI</name>
<keyword evidence="4" id="KW-1185">Reference proteome</keyword>
<dbReference type="InterPro" id="IPR012474">
    <property type="entry name" value="Frigida"/>
</dbReference>
<organism evidence="3 4">
    <name type="scientific">Turnera subulata</name>
    <dbReference type="NCBI Taxonomy" id="218843"/>
    <lineage>
        <taxon>Eukaryota</taxon>
        <taxon>Viridiplantae</taxon>
        <taxon>Streptophyta</taxon>
        <taxon>Embryophyta</taxon>
        <taxon>Tracheophyta</taxon>
        <taxon>Spermatophyta</taxon>
        <taxon>Magnoliopsida</taxon>
        <taxon>eudicotyledons</taxon>
        <taxon>Gunneridae</taxon>
        <taxon>Pentapetalae</taxon>
        <taxon>rosids</taxon>
        <taxon>fabids</taxon>
        <taxon>Malpighiales</taxon>
        <taxon>Passifloraceae</taxon>
        <taxon>Turnera</taxon>
    </lineage>
</organism>
<keyword evidence="1" id="KW-0287">Flowering</keyword>
<reference evidence="3" key="2">
    <citation type="journal article" date="2023" name="Plants (Basel)">
        <title>Annotation of the Turnera subulata (Passifloraceae) Draft Genome Reveals the S-Locus Evolved after the Divergence of Turneroideae from Passifloroideae in a Stepwise Manner.</title>
        <authorList>
            <person name="Henning P.M."/>
            <person name="Roalson E.H."/>
            <person name="Mir W."/>
            <person name="McCubbin A.G."/>
            <person name="Shore J.S."/>
        </authorList>
    </citation>
    <scope>NUCLEOTIDE SEQUENCE</scope>
    <source>
        <strain evidence="3">F60SS</strain>
    </source>
</reference>